<organism evidence="1 2">
    <name type="scientific">Stylosanthes scabra</name>
    <dbReference type="NCBI Taxonomy" id="79078"/>
    <lineage>
        <taxon>Eukaryota</taxon>
        <taxon>Viridiplantae</taxon>
        <taxon>Streptophyta</taxon>
        <taxon>Embryophyta</taxon>
        <taxon>Tracheophyta</taxon>
        <taxon>Spermatophyta</taxon>
        <taxon>Magnoliopsida</taxon>
        <taxon>eudicotyledons</taxon>
        <taxon>Gunneridae</taxon>
        <taxon>Pentapetalae</taxon>
        <taxon>rosids</taxon>
        <taxon>fabids</taxon>
        <taxon>Fabales</taxon>
        <taxon>Fabaceae</taxon>
        <taxon>Papilionoideae</taxon>
        <taxon>50 kb inversion clade</taxon>
        <taxon>dalbergioids sensu lato</taxon>
        <taxon>Dalbergieae</taxon>
        <taxon>Pterocarpus clade</taxon>
        <taxon>Stylosanthes</taxon>
    </lineage>
</organism>
<evidence type="ECO:0000313" key="1">
    <source>
        <dbReference type="EMBL" id="MED6210382.1"/>
    </source>
</evidence>
<gene>
    <name evidence="1" type="ORF">PIB30_063577</name>
</gene>
<proteinExistence type="predicted"/>
<sequence>MAMMWTSRRGKKEIVMLVYNKEEGTNSELERLCIRARVALVHLHCPPRRSQPASSMQDATEQSTALGAVFVSVSDASTRTHTCDERDNARCSSSLLCYTYLEQLHKEMEGQAIERGGLGMLQVYYLLKAQDHQSFMLEDLQKAQLEVHQVDLDQVQRKEV</sequence>
<name>A0ABU6YKV5_9FABA</name>
<dbReference type="Proteomes" id="UP001341840">
    <property type="component" value="Unassembled WGS sequence"/>
</dbReference>
<reference evidence="1 2" key="1">
    <citation type="journal article" date="2023" name="Plants (Basel)">
        <title>Bridging the Gap: Combining Genomics and Transcriptomics Approaches to Understand Stylosanthes scabra, an Orphan Legume from the Brazilian Caatinga.</title>
        <authorList>
            <person name="Ferreira-Neto J.R.C."/>
            <person name="da Silva M.D."/>
            <person name="Binneck E."/>
            <person name="de Melo N.F."/>
            <person name="da Silva R.H."/>
            <person name="de Melo A.L.T.M."/>
            <person name="Pandolfi V."/>
            <person name="Bustamante F.O."/>
            <person name="Brasileiro-Vidal A.C."/>
            <person name="Benko-Iseppon A.M."/>
        </authorList>
    </citation>
    <scope>NUCLEOTIDE SEQUENCE [LARGE SCALE GENOMIC DNA]</scope>
    <source>
        <tissue evidence="1">Leaves</tissue>
    </source>
</reference>
<dbReference type="EMBL" id="JASCZI010242262">
    <property type="protein sequence ID" value="MED6210382.1"/>
    <property type="molecule type" value="Genomic_DNA"/>
</dbReference>
<protein>
    <submittedName>
        <fullName evidence="1">Uncharacterized protein</fullName>
    </submittedName>
</protein>
<keyword evidence="2" id="KW-1185">Reference proteome</keyword>
<accession>A0ABU6YKV5</accession>
<evidence type="ECO:0000313" key="2">
    <source>
        <dbReference type="Proteomes" id="UP001341840"/>
    </source>
</evidence>
<comment type="caution">
    <text evidence="1">The sequence shown here is derived from an EMBL/GenBank/DDBJ whole genome shotgun (WGS) entry which is preliminary data.</text>
</comment>